<protein>
    <submittedName>
        <fullName evidence="1">Uncharacterized protein</fullName>
    </submittedName>
</protein>
<proteinExistence type="predicted"/>
<accession>A0ABR8GU66</accession>
<sequence length="46" mass="5125">MLRLYIIIGIDAASVYRETSHGKPCEECGLLGCHRSSFKSQLAEKL</sequence>
<gene>
    <name evidence="1" type="ORF">H6G81_19305</name>
</gene>
<organism evidence="1 2">
    <name type="scientific">Scytonema hofmannii FACHB-248</name>
    <dbReference type="NCBI Taxonomy" id="1842502"/>
    <lineage>
        <taxon>Bacteria</taxon>
        <taxon>Bacillati</taxon>
        <taxon>Cyanobacteriota</taxon>
        <taxon>Cyanophyceae</taxon>
        <taxon>Nostocales</taxon>
        <taxon>Scytonemataceae</taxon>
        <taxon>Scytonema</taxon>
    </lineage>
</organism>
<dbReference type="EMBL" id="JACJTA010000044">
    <property type="protein sequence ID" value="MBD2606620.1"/>
    <property type="molecule type" value="Genomic_DNA"/>
</dbReference>
<name>A0ABR8GU66_9CYAN</name>
<reference evidence="1 2" key="1">
    <citation type="journal article" date="2020" name="ISME J.">
        <title>Comparative genomics reveals insights into cyanobacterial evolution and habitat adaptation.</title>
        <authorList>
            <person name="Chen M.Y."/>
            <person name="Teng W.K."/>
            <person name="Zhao L."/>
            <person name="Hu C.X."/>
            <person name="Zhou Y.K."/>
            <person name="Han B.P."/>
            <person name="Song L.R."/>
            <person name="Shu W.S."/>
        </authorList>
    </citation>
    <scope>NUCLEOTIDE SEQUENCE [LARGE SCALE GENOMIC DNA]</scope>
    <source>
        <strain evidence="1 2">FACHB-248</strain>
    </source>
</reference>
<keyword evidence="2" id="KW-1185">Reference proteome</keyword>
<evidence type="ECO:0000313" key="1">
    <source>
        <dbReference type="EMBL" id="MBD2606620.1"/>
    </source>
</evidence>
<dbReference type="RefSeq" id="WP_186227665.1">
    <property type="nucleotide sequence ID" value="NZ_JACJTA010000044.1"/>
</dbReference>
<comment type="caution">
    <text evidence="1">The sequence shown here is derived from an EMBL/GenBank/DDBJ whole genome shotgun (WGS) entry which is preliminary data.</text>
</comment>
<evidence type="ECO:0000313" key="2">
    <source>
        <dbReference type="Proteomes" id="UP000660380"/>
    </source>
</evidence>
<dbReference type="Proteomes" id="UP000660380">
    <property type="component" value="Unassembled WGS sequence"/>
</dbReference>